<evidence type="ECO:0000313" key="9">
    <source>
        <dbReference type="Proteomes" id="UP001385499"/>
    </source>
</evidence>
<organism evidence="8 9">
    <name type="scientific">Roseibium algae</name>
    <dbReference type="NCBI Taxonomy" id="3123038"/>
    <lineage>
        <taxon>Bacteria</taxon>
        <taxon>Pseudomonadati</taxon>
        <taxon>Pseudomonadota</taxon>
        <taxon>Alphaproteobacteria</taxon>
        <taxon>Hyphomicrobiales</taxon>
        <taxon>Stappiaceae</taxon>
        <taxon>Roseibium</taxon>
    </lineage>
</organism>
<keyword evidence="6 7" id="KW-0472">Membrane</keyword>
<reference evidence="8 9" key="1">
    <citation type="submission" date="2024-02" db="EMBL/GenBank/DDBJ databases">
        <title>Roseibium algae sp. nov., isolated from marine alga (Grateloupia sp.), showing potential in myo-inositol conversion.</title>
        <authorList>
            <person name="Wang Y."/>
        </authorList>
    </citation>
    <scope>NUCLEOTIDE SEQUENCE [LARGE SCALE GENOMIC DNA]</scope>
    <source>
        <strain evidence="8 9">H3510</strain>
    </source>
</reference>
<keyword evidence="4 7" id="KW-0812">Transmembrane</keyword>
<keyword evidence="5 7" id="KW-1133">Transmembrane helix</keyword>
<dbReference type="EMBL" id="JBAKIA010000016">
    <property type="protein sequence ID" value="MEJ8476183.1"/>
    <property type="molecule type" value="Genomic_DNA"/>
</dbReference>
<sequence>MDQAFFLKMFAALFAIMNPVANLPVFLSLTSSRTPASQRAVAITVIIALIVGSGIIALVGNEILAVFGISLSAFRLAGGFLILLIALHLISGEQSAAHHGTDAEKAHSATQDNPAIYPLTVPILLGPGTISTLIIFRGQATSVSQEIAYGAAIAAAIALLGVTFLAAPLLQRLLGQTATSVMSRLMGMILAAIAMEMMVSSLKALLPGLA</sequence>
<dbReference type="Proteomes" id="UP001385499">
    <property type="component" value="Unassembled WGS sequence"/>
</dbReference>
<evidence type="ECO:0000256" key="7">
    <source>
        <dbReference type="RuleBase" id="RU362048"/>
    </source>
</evidence>
<feature type="transmembrane region" description="Helical" evidence="7">
    <location>
        <begin position="182"/>
        <end position="206"/>
    </location>
</feature>
<feature type="transmembrane region" description="Helical" evidence="7">
    <location>
        <begin position="115"/>
        <end position="136"/>
    </location>
</feature>
<evidence type="ECO:0000313" key="8">
    <source>
        <dbReference type="EMBL" id="MEJ8476183.1"/>
    </source>
</evidence>
<dbReference type="InterPro" id="IPR002771">
    <property type="entry name" value="Multi_antbiot-R_MarC"/>
</dbReference>
<gene>
    <name evidence="8" type="ORF">V6575_18995</name>
</gene>
<evidence type="ECO:0000256" key="2">
    <source>
        <dbReference type="ARBA" id="ARBA00009784"/>
    </source>
</evidence>
<evidence type="ECO:0000256" key="1">
    <source>
        <dbReference type="ARBA" id="ARBA00004651"/>
    </source>
</evidence>
<proteinExistence type="inferred from homology"/>
<feature type="transmembrane region" description="Helical" evidence="7">
    <location>
        <begin position="65"/>
        <end position="90"/>
    </location>
</feature>
<accession>A0ABU8TPT1</accession>
<dbReference type="PANTHER" id="PTHR33508:SF1">
    <property type="entry name" value="UPF0056 MEMBRANE PROTEIN YHCE"/>
    <property type="match status" value="1"/>
</dbReference>
<comment type="subcellular location">
    <subcellularLocation>
        <location evidence="1 7">Cell membrane</location>
        <topology evidence="1 7">Multi-pass membrane protein</topology>
    </subcellularLocation>
</comment>
<comment type="similarity">
    <text evidence="2 7">Belongs to the UPF0056 (MarC) family.</text>
</comment>
<comment type="caution">
    <text evidence="8">The sequence shown here is derived from an EMBL/GenBank/DDBJ whole genome shotgun (WGS) entry which is preliminary data.</text>
</comment>
<evidence type="ECO:0000256" key="5">
    <source>
        <dbReference type="ARBA" id="ARBA00022989"/>
    </source>
</evidence>
<feature type="transmembrane region" description="Helical" evidence="7">
    <location>
        <begin position="41"/>
        <end position="59"/>
    </location>
</feature>
<protein>
    <recommendedName>
        <fullName evidence="7">UPF0056 membrane protein</fullName>
    </recommendedName>
</protein>
<dbReference type="Pfam" id="PF01914">
    <property type="entry name" value="MarC"/>
    <property type="match status" value="1"/>
</dbReference>
<name>A0ABU8TPT1_9HYPH</name>
<keyword evidence="9" id="KW-1185">Reference proteome</keyword>
<feature type="transmembrane region" description="Helical" evidence="7">
    <location>
        <begin position="6"/>
        <end position="29"/>
    </location>
</feature>
<evidence type="ECO:0000256" key="6">
    <source>
        <dbReference type="ARBA" id="ARBA00023136"/>
    </source>
</evidence>
<dbReference type="RefSeq" id="WP_340276584.1">
    <property type="nucleotide sequence ID" value="NZ_JBAKIA010000016.1"/>
</dbReference>
<dbReference type="PANTHER" id="PTHR33508">
    <property type="entry name" value="UPF0056 MEMBRANE PROTEIN YHCE"/>
    <property type="match status" value="1"/>
</dbReference>
<keyword evidence="3" id="KW-1003">Cell membrane</keyword>
<evidence type="ECO:0000256" key="3">
    <source>
        <dbReference type="ARBA" id="ARBA00022475"/>
    </source>
</evidence>
<dbReference type="NCBIfam" id="TIGR00427">
    <property type="entry name" value="NAAT family transporter"/>
    <property type="match status" value="1"/>
</dbReference>
<feature type="transmembrane region" description="Helical" evidence="7">
    <location>
        <begin position="148"/>
        <end position="170"/>
    </location>
</feature>
<evidence type="ECO:0000256" key="4">
    <source>
        <dbReference type="ARBA" id="ARBA00022692"/>
    </source>
</evidence>